<feature type="signal peptide" evidence="1">
    <location>
        <begin position="1"/>
        <end position="26"/>
    </location>
</feature>
<evidence type="ECO:0008006" key="4">
    <source>
        <dbReference type="Google" id="ProtNLM"/>
    </source>
</evidence>
<dbReference type="RefSeq" id="WP_085244030.1">
    <property type="nucleotide sequence ID" value="NZ_LQPN01000018.1"/>
</dbReference>
<sequence length="141" mass="14331">MAIARGLATIAVFAGSAVGLAGTAWADSPTMNGSYNATSTSPGGKAVVTSWTVSSCGDGCVYVKAGAGGSQARLVDGQWVLDGENDLMCPDGSYLQMATASHMTWDPSTLVGTSTISYLIPACGRPAGYTQTNKLEIKQAS</sequence>
<accession>A0A1X2AJR6</accession>
<evidence type="ECO:0000256" key="1">
    <source>
        <dbReference type="SAM" id="SignalP"/>
    </source>
</evidence>
<evidence type="ECO:0000313" key="2">
    <source>
        <dbReference type="EMBL" id="ORW51617.1"/>
    </source>
</evidence>
<dbReference type="AlphaFoldDB" id="A0A1X2AJR6"/>
<keyword evidence="1" id="KW-0732">Signal</keyword>
<comment type="caution">
    <text evidence="2">The sequence shown here is derived from an EMBL/GenBank/DDBJ whole genome shotgun (WGS) entry which is preliminary data.</text>
</comment>
<organism evidence="2 3">
    <name type="scientific">Mycobacterium paraense</name>
    <dbReference type="NCBI Taxonomy" id="767916"/>
    <lineage>
        <taxon>Bacteria</taxon>
        <taxon>Bacillati</taxon>
        <taxon>Actinomycetota</taxon>
        <taxon>Actinomycetes</taxon>
        <taxon>Mycobacteriales</taxon>
        <taxon>Mycobacteriaceae</taxon>
        <taxon>Mycobacterium</taxon>
        <taxon>Mycobacterium simiae complex</taxon>
    </lineage>
</organism>
<gene>
    <name evidence="2" type="ORF">AWB90_03635</name>
</gene>
<proteinExistence type="predicted"/>
<name>A0A1X2AJR6_9MYCO</name>
<reference evidence="2 3" key="1">
    <citation type="journal article" date="2015" name="Emerg. Microbes Infect.">
        <title>Characterization of 17 strains belonging to the Mycobacterium simiae complex and description of Mycobacterium paraense sp. nov.</title>
        <authorList>
            <person name="Fusco da Costa A.R."/>
            <person name="Fedrizzi T."/>
            <person name="Lopes M.L."/>
            <person name="Pecorari M."/>
            <person name="Oliveira da Costa W.L."/>
            <person name="Giacobazzi E."/>
            <person name="da Costa Bahia J.R."/>
            <person name="De Sanctis V."/>
            <person name="Batista Lima K.V."/>
            <person name="Bertorelli R."/>
            <person name="Grottola A."/>
            <person name="Fabio A."/>
            <person name="Mariottini A."/>
            <person name="Ferretti P."/>
            <person name="Di Leva F."/>
            <person name="Fregni Serpini G."/>
            <person name="Tagliazucchi S."/>
            <person name="Rumpianesi F."/>
            <person name="Jousson O."/>
            <person name="Segata N."/>
            <person name="Tortoli E."/>
        </authorList>
    </citation>
    <scope>NUCLEOTIDE SEQUENCE [LARGE SCALE GENOMIC DNA]</scope>
    <source>
        <strain evidence="2 3">IEC33</strain>
    </source>
</reference>
<evidence type="ECO:0000313" key="3">
    <source>
        <dbReference type="Proteomes" id="UP000193285"/>
    </source>
</evidence>
<dbReference type="EMBL" id="LQPN01000018">
    <property type="protein sequence ID" value="ORW51617.1"/>
    <property type="molecule type" value="Genomic_DNA"/>
</dbReference>
<protein>
    <recommendedName>
        <fullName evidence="4">Secreted protein</fullName>
    </recommendedName>
</protein>
<dbReference type="OrthoDB" id="4762627at2"/>
<dbReference type="Proteomes" id="UP000193285">
    <property type="component" value="Unassembled WGS sequence"/>
</dbReference>
<feature type="chain" id="PRO_5012936589" description="Secreted protein" evidence="1">
    <location>
        <begin position="27"/>
        <end position="141"/>
    </location>
</feature>